<protein>
    <submittedName>
        <fullName evidence="1">Uncharacterized protein</fullName>
    </submittedName>
</protein>
<evidence type="ECO:0000313" key="1">
    <source>
        <dbReference type="EMBL" id="MFC3053378.1"/>
    </source>
</evidence>
<sequence>MESSETLTYTRYMETMGKQFDQYLVRIKAQNAKGIILPKPLMEKVIEIGQKYTAGPATEDLLYRMFAEKLEAVESLFVAEKKNGISGSGKRGLL</sequence>
<accession>A0ABV7D854</accession>
<comment type="caution">
    <text evidence="1">The sequence shown here is derived from an EMBL/GenBank/DDBJ whole genome shotgun (WGS) entry which is preliminary data.</text>
</comment>
<name>A0ABV7D854_9PROT</name>
<proteinExistence type="predicted"/>
<evidence type="ECO:0000313" key="2">
    <source>
        <dbReference type="Proteomes" id="UP001595444"/>
    </source>
</evidence>
<dbReference type="EMBL" id="JBHRSL010000027">
    <property type="protein sequence ID" value="MFC3053378.1"/>
    <property type="molecule type" value="Genomic_DNA"/>
</dbReference>
<organism evidence="1 2">
    <name type="scientific">Kordiimonas pumila</name>
    <dbReference type="NCBI Taxonomy" id="2161677"/>
    <lineage>
        <taxon>Bacteria</taxon>
        <taxon>Pseudomonadati</taxon>
        <taxon>Pseudomonadota</taxon>
        <taxon>Alphaproteobacteria</taxon>
        <taxon>Kordiimonadales</taxon>
        <taxon>Kordiimonadaceae</taxon>
        <taxon>Kordiimonas</taxon>
    </lineage>
</organism>
<dbReference type="Proteomes" id="UP001595444">
    <property type="component" value="Unassembled WGS sequence"/>
</dbReference>
<gene>
    <name evidence="1" type="ORF">ACFOKA_15880</name>
</gene>
<reference evidence="2" key="1">
    <citation type="journal article" date="2019" name="Int. J. Syst. Evol. Microbiol.">
        <title>The Global Catalogue of Microorganisms (GCM) 10K type strain sequencing project: providing services to taxonomists for standard genome sequencing and annotation.</title>
        <authorList>
            <consortium name="The Broad Institute Genomics Platform"/>
            <consortium name="The Broad Institute Genome Sequencing Center for Infectious Disease"/>
            <person name="Wu L."/>
            <person name="Ma J."/>
        </authorList>
    </citation>
    <scope>NUCLEOTIDE SEQUENCE [LARGE SCALE GENOMIC DNA]</scope>
    <source>
        <strain evidence="2">KCTC 62164</strain>
    </source>
</reference>
<keyword evidence="2" id="KW-1185">Reference proteome</keyword>